<protein>
    <submittedName>
        <fullName evidence="1">Uncharacterized protein</fullName>
    </submittedName>
</protein>
<accession>A0A0F3Q945</accession>
<comment type="caution">
    <text evidence="1">The sequence shown here is derived from an EMBL/GenBank/DDBJ whole genome shotgun (WGS) entry which is preliminary data.</text>
</comment>
<gene>
    <name evidence="1" type="ORF">RBEAN4_0052</name>
</gene>
<evidence type="ECO:0000313" key="2">
    <source>
        <dbReference type="Proteomes" id="UP000033661"/>
    </source>
</evidence>
<dbReference type="EMBL" id="LAOI01000001">
    <property type="protein sequence ID" value="KJV89085.1"/>
    <property type="molecule type" value="Genomic_DNA"/>
</dbReference>
<proteinExistence type="predicted"/>
<dbReference type="AlphaFoldDB" id="A0A0F3Q945"/>
<dbReference type="Proteomes" id="UP000033661">
    <property type="component" value="Unassembled WGS sequence"/>
</dbReference>
<organism evidence="1 2">
    <name type="scientific">Rickettsia bellii str. RML An4</name>
    <dbReference type="NCBI Taxonomy" id="1359193"/>
    <lineage>
        <taxon>Bacteria</taxon>
        <taxon>Pseudomonadati</taxon>
        <taxon>Pseudomonadota</taxon>
        <taxon>Alphaproteobacteria</taxon>
        <taxon>Rickettsiales</taxon>
        <taxon>Rickettsiaceae</taxon>
        <taxon>Rickettsieae</taxon>
        <taxon>Rickettsia</taxon>
        <taxon>belli group</taxon>
    </lineage>
</organism>
<evidence type="ECO:0000313" key="1">
    <source>
        <dbReference type="EMBL" id="KJV89085.1"/>
    </source>
</evidence>
<reference evidence="1 2" key="1">
    <citation type="submission" date="2015-02" db="EMBL/GenBank/DDBJ databases">
        <title>Genome Sequencing of Rickettsiales.</title>
        <authorList>
            <person name="Daugherty S.C."/>
            <person name="Su Q."/>
            <person name="Abolude K."/>
            <person name="Beier-Sexton M."/>
            <person name="Carlyon J.A."/>
            <person name="Carter R."/>
            <person name="Day N.P."/>
            <person name="Dumler S.J."/>
            <person name="Dyachenko V."/>
            <person name="Godinez A."/>
            <person name="Kurtti T.J."/>
            <person name="Lichay M."/>
            <person name="Mullins K.E."/>
            <person name="Ott S."/>
            <person name="Pappas-Brown V."/>
            <person name="Paris D.H."/>
            <person name="Patel P."/>
            <person name="Richards A.L."/>
            <person name="Sadzewicz L."/>
            <person name="Sears K."/>
            <person name="Seidman D."/>
            <person name="Sengamalay N."/>
            <person name="Stenos J."/>
            <person name="Tallon L.J."/>
            <person name="Vincent G."/>
            <person name="Fraser C.M."/>
            <person name="Munderloh U."/>
            <person name="Dunning-Hotopp J.C."/>
        </authorList>
    </citation>
    <scope>NUCLEOTIDE SEQUENCE [LARGE SCALE GENOMIC DNA]</scope>
    <source>
        <strain evidence="1 2">RML An4</strain>
    </source>
</reference>
<sequence length="38" mass="4784">MDRIVYSDWIPWTSHGMTRLELTRMIWDRLPRPKQFSY</sequence>
<keyword evidence="2" id="KW-1185">Reference proteome</keyword>
<name>A0A0F3Q945_RICBE</name>